<dbReference type="RefSeq" id="WP_305024932.1">
    <property type="nucleotide sequence ID" value="NZ_JAUQTB010000009.1"/>
</dbReference>
<protein>
    <submittedName>
        <fullName evidence="1">DUF1697 domain-containing protein</fullName>
    </submittedName>
</protein>
<reference evidence="1 2" key="1">
    <citation type="submission" date="2023-07" db="EMBL/GenBank/DDBJ databases">
        <title>Paenibacillus sp. JX-17 nov. isolated from soil.</title>
        <authorList>
            <person name="Wan Y."/>
            <person name="Liu B."/>
        </authorList>
    </citation>
    <scope>NUCLEOTIDE SEQUENCE [LARGE SCALE GENOMIC DNA]</scope>
    <source>
        <strain evidence="1 2">JX-17</strain>
    </source>
</reference>
<dbReference type="PANTHER" id="PTHR36439:SF1">
    <property type="entry name" value="DUF1697 DOMAIN-CONTAINING PROTEIN"/>
    <property type="match status" value="1"/>
</dbReference>
<comment type="caution">
    <text evidence="1">The sequence shown here is derived from an EMBL/GenBank/DDBJ whole genome shotgun (WGS) entry which is preliminary data.</text>
</comment>
<dbReference type="PANTHER" id="PTHR36439">
    <property type="entry name" value="BLL4334 PROTEIN"/>
    <property type="match status" value="1"/>
</dbReference>
<dbReference type="Pfam" id="PF08002">
    <property type="entry name" value="DUF1697"/>
    <property type="match status" value="1"/>
</dbReference>
<name>A0ABT9CGL5_9BACL</name>
<dbReference type="Proteomes" id="UP001240171">
    <property type="component" value="Unassembled WGS sequence"/>
</dbReference>
<accession>A0ABT9CGL5</accession>
<proteinExistence type="predicted"/>
<dbReference type="SUPFAM" id="SSF160379">
    <property type="entry name" value="SP0830-like"/>
    <property type="match status" value="1"/>
</dbReference>
<organism evidence="1 2">
    <name type="scientific">Paenibacillus lacisoli</name>
    <dbReference type="NCBI Taxonomy" id="3064525"/>
    <lineage>
        <taxon>Bacteria</taxon>
        <taxon>Bacillati</taxon>
        <taxon>Bacillota</taxon>
        <taxon>Bacilli</taxon>
        <taxon>Bacillales</taxon>
        <taxon>Paenibacillaceae</taxon>
        <taxon>Paenibacillus</taxon>
    </lineage>
</organism>
<evidence type="ECO:0000313" key="2">
    <source>
        <dbReference type="Proteomes" id="UP001240171"/>
    </source>
</evidence>
<keyword evidence="2" id="KW-1185">Reference proteome</keyword>
<gene>
    <name evidence="1" type="ORF">Q5741_15005</name>
</gene>
<sequence length="195" mass="21998">MIRYLVLLRGINVGGRHVVKMAELKSLLADLGMSHVQTYIQSGNVILDSELAEEELGSLLEQQLQLRFGFEIPVILRTVGEWHGIIERCPFSLEEAEDIRAASGKESLYISFLEKFPAEEALQVLLSYKTDEEEVQLIGRELYLLVRKGISDSKLANQLQVLQVTATTRNWKTVEKLRELAGPAHEAPGKEDILR</sequence>
<dbReference type="Gene3D" id="3.30.70.1280">
    <property type="entry name" value="SP0830-like domains"/>
    <property type="match status" value="1"/>
</dbReference>
<dbReference type="PIRSF" id="PIRSF008502">
    <property type="entry name" value="UCP008502"/>
    <property type="match status" value="1"/>
</dbReference>
<dbReference type="InterPro" id="IPR012545">
    <property type="entry name" value="DUF1697"/>
</dbReference>
<dbReference type="EMBL" id="JAUQTB010000009">
    <property type="protein sequence ID" value="MDO7907718.1"/>
    <property type="molecule type" value="Genomic_DNA"/>
</dbReference>
<evidence type="ECO:0000313" key="1">
    <source>
        <dbReference type="EMBL" id="MDO7907718.1"/>
    </source>
</evidence>